<dbReference type="GO" id="GO:0006310">
    <property type="term" value="P:DNA recombination"/>
    <property type="evidence" value="ECO:0007669"/>
    <property type="project" value="UniProtKB-KW"/>
</dbReference>
<dbReference type="Gene3D" id="1.10.443.10">
    <property type="entry name" value="Intergrase catalytic core"/>
    <property type="match status" value="1"/>
</dbReference>
<dbReference type="InterPro" id="IPR013762">
    <property type="entry name" value="Integrase-like_cat_sf"/>
</dbReference>
<dbReference type="RefSeq" id="WP_061074186.1">
    <property type="nucleotide sequence ID" value="NZ_CP014060.2"/>
</dbReference>
<evidence type="ECO:0000259" key="4">
    <source>
        <dbReference type="PROSITE" id="PS51898"/>
    </source>
</evidence>
<evidence type="ECO:0000256" key="2">
    <source>
        <dbReference type="ARBA" id="ARBA00023125"/>
    </source>
</evidence>
<dbReference type="InterPro" id="IPR010998">
    <property type="entry name" value="Integrase_recombinase_N"/>
</dbReference>
<evidence type="ECO:0000256" key="3">
    <source>
        <dbReference type="ARBA" id="ARBA00023172"/>
    </source>
</evidence>
<dbReference type="GO" id="GO:0003677">
    <property type="term" value="F:DNA binding"/>
    <property type="evidence" value="ECO:0007669"/>
    <property type="project" value="UniProtKB-KW"/>
</dbReference>
<accession>A0A120LIC2</accession>
<protein>
    <submittedName>
        <fullName evidence="5">Site-specific integrase</fullName>
    </submittedName>
</protein>
<organism evidence="5 6">
    <name type="scientific">Alcaligenes xylosoxydans xylosoxydans</name>
    <name type="common">Achromobacter xylosoxidans</name>
    <dbReference type="NCBI Taxonomy" id="85698"/>
    <lineage>
        <taxon>Bacteria</taxon>
        <taxon>Pseudomonadati</taxon>
        <taxon>Pseudomonadota</taxon>
        <taxon>Betaproteobacteria</taxon>
        <taxon>Burkholderiales</taxon>
        <taxon>Alcaligenaceae</taxon>
        <taxon>Achromobacter</taxon>
    </lineage>
</organism>
<keyword evidence="2" id="KW-0238">DNA-binding</keyword>
<gene>
    <name evidence="5" type="ORF">AL504_30555</name>
</gene>
<dbReference type="InterPro" id="IPR050090">
    <property type="entry name" value="Tyrosine_recombinase_XerCD"/>
</dbReference>
<dbReference type="SUPFAM" id="SSF56349">
    <property type="entry name" value="DNA breaking-rejoining enzymes"/>
    <property type="match status" value="1"/>
</dbReference>
<dbReference type="InterPro" id="IPR011010">
    <property type="entry name" value="DNA_brk_join_enz"/>
</dbReference>
<dbReference type="AlphaFoldDB" id="A0A120LIC2"/>
<dbReference type="Pfam" id="PF00589">
    <property type="entry name" value="Phage_integrase"/>
    <property type="match status" value="1"/>
</dbReference>
<dbReference type="PANTHER" id="PTHR30349">
    <property type="entry name" value="PHAGE INTEGRASE-RELATED"/>
    <property type="match status" value="1"/>
</dbReference>
<sequence>MASIQKTAKGYRAQIKLAGIRDSDTFPTRREAVEWAAKREAEIRDHATKPAGDLHTLRQALRKYSDEVSPHRKGERWEQVRLAAFESYKLPLDVPMSKVTAQHVAAFRDDRAKSIGPSSVLRELSLLASVFEAARLEWEWVEVNPCRGIRKPAKGKHRDRVIAVGELRAMLREMGYRRRGRVSSTAQAVANCMLLALRTGMRAGELCGLTWKNVHELHVHLPDTKSDRPRDVPLSSRARAILARMKGWDDELVFGLASASLDALFRKYRKRAELEGFTFHDTRHTAATMIAKKIDVLDLCKMFGWTDPKMAMVYYNPHARSIADRLG</sequence>
<dbReference type="PANTHER" id="PTHR30349:SF94">
    <property type="entry name" value="INTEGRASE_RECOMBINASE HI_1414-RELATED"/>
    <property type="match status" value="1"/>
</dbReference>
<dbReference type="Proteomes" id="UP000060602">
    <property type="component" value="Chromosome"/>
</dbReference>
<dbReference type="PROSITE" id="PS51898">
    <property type="entry name" value="TYR_RECOMBINASE"/>
    <property type="match status" value="1"/>
</dbReference>
<dbReference type="Gene3D" id="1.10.150.130">
    <property type="match status" value="1"/>
</dbReference>
<name>A0A120LIC2_ALCXX</name>
<keyword evidence="1" id="KW-0229">DNA integration</keyword>
<dbReference type="EMBL" id="CP014060">
    <property type="protein sequence ID" value="AMG39951.1"/>
    <property type="molecule type" value="Genomic_DNA"/>
</dbReference>
<feature type="domain" description="Tyr recombinase" evidence="4">
    <location>
        <begin position="157"/>
        <end position="327"/>
    </location>
</feature>
<reference evidence="6" key="1">
    <citation type="submission" date="2015-12" db="EMBL/GenBank/DDBJ databases">
        <title>FDA dAtabase for Regulatory Grade micrObial Sequences (FDA-ARGOS): Supporting development and validation of Infectious Disease Dx tests.</title>
        <authorList>
            <person name="Case J."/>
            <person name="Tallon L."/>
            <person name="Sadzewicz L."/>
            <person name="Sengamalay N."/>
            <person name="Ott S."/>
            <person name="Godinez A."/>
            <person name="Nagaraj S."/>
            <person name="Nadendla S."/>
            <person name="Sichtig H."/>
        </authorList>
    </citation>
    <scope>NUCLEOTIDE SEQUENCE [LARGE SCALE GENOMIC DNA]</scope>
    <source>
        <strain evidence="6">FDAARGOS_147</strain>
    </source>
</reference>
<proteinExistence type="predicted"/>
<keyword evidence="3" id="KW-0233">DNA recombination</keyword>
<evidence type="ECO:0000313" key="5">
    <source>
        <dbReference type="EMBL" id="AMG39951.1"/>
    </source>
</evidence>
<evidence type="ECO:0000256" key="1">
    <source>
        <dbReference type="ARBA" id="ARBA00022908"/>
    </source>
</evidence>
<dbReference type="CDD" id="cd00796">
    <property type="entry name" value="INT_Rci_Hp1_C"/>
    <property type="match status" value="1"/>
</dbReference>
<dbReference type="GO" id="GO:0015074">
    <property type="term" value="P:DNA integration"/>
    <property type="evidence" value="ECO:0007669"/>
    <property type="project" value="UniProtKB-KW"/>
</dbReference>
<dbReference type="InterPro" id="IPR002104">
    <property type="entry name" value="Integrase_catalytic"/>
</dbReference>
<evidence type="ECO:0000313" key="6">
    <source>
        <dbReference type="Proteomes" id="UP000060602"/>
    </source>
</evidence>